<evidence type="ECO:0000313" key="4">
    <source>
        <dbReference type="EMBL" id="ELR67564.1"/>
    </source>
</evidence>
<reference evidence="4 5" key="1">
    <citation type="submission" date="2012-12" db="EMBL/GenBank/DDBJ databases">
        <title>Genome Assembly of Photobacterium sp. AK15.</title>
        <authorList>
            <person name="Khatri I."/>
            <person name="Vaidya B."/>
            <person name="Srinivas T.N.R."/>
            <person name="Subramanian S."/>
            <person name="Pinnaka A."/>
        </authorList>
    </citation>
    <scope>NUCLEOTIDE SEQUENCE [LARGE SCALE GENOMIC DNA]</scope>
    <source>
        <strain evidence="4 5">AK15</strain>
    </source>
</reference>
<dbReference type="InterPro" id="IPR051599">
    <property type="entry name" value="Cell_Envelope_Assoc"/>
</dbReference>
<feature type="transmembrane region" description="Helical" evidence="2">
    <location>
        <begin position="37"/>
        <end position="58"/>
    </location>
</feature>
<feature type="region of interest" description="Disordered" evidence="1">
    <location>
        <begin position="256"/>
        <end position="284"/>
    </location>
</feature>
<feature type="compositionally biased region" description="Polar residues" evidence="1">
    <location>
        <begin position="262"/>
        <end position="284"/>
    </location>
</feature>
<dbReference type="Proteomes" id="UP000011134">
    <property type="component" value="Unassembled WGS sequence"/>
</dbReference>
<dbReference type="RefSeq" id="WP_007462151.1">
    <property type="nucleotide sequence ID" value="NZ_AMZO01000002.1"/>
</dbReference>
<dbReference type="GO" id="GO:0005886">
    <property type="term" value="C:plasma membrane"/>
    <property type="evidence" value="ECO:0007669"/>
    <property type="project" value="TreeGrafter"/>
</dbReference>
<dbReference type="PANTHER" id="PTHR30336:SF4">
    <property type="entry name" value="ENVELOPE BIOGENESIS FACTOR ELYC"/>
    <property type="match status" value="1"/>
</dbReference>
<feature type="domain" description="DUF218" evidence="3">
    <location>
        <begin position="80"/>
        <end position="242"/>
    </location>
</feature>
<evidence type="ECO:0000259" key="3">
    <source>
        <dbReference type="Pfam" id="PF02698"/>
    </source>
</evidence>
<dbReference type="Gene3D" id="3.40.50.620">
    <property type="entry name" value="HUPs"/>
    <property type="match status" value="1"/>
</dbReference>
<gene>
    <name evidence="4" type="ORF">C942_01493</name>
</gene>
<dbReference type="InterPro" id="IPR003848">
    <property type="entry name" value="DUF218"/>
</dbReference>
<dbReference type="PATRIC" id="fig|1056511.3.peg.566"/>
<evidence type="ECO:0000256" key="1">
    <source>
        <dbReference type="SAM" id="MobiDB-lite"/>
    </source>
</evidence>
<keyword evidence="2" id="KW-0472">Membrane</keyword>
<dbReference type="EMBL" id="AMZO01000002">
    <property type="protein sequence ID" value="ELR67564.1"/>
    <property type="molecule type" value="Genomic_DNA"/>
</dbReference>
<comment type="caution">
    <text evidence="4">The sequence shown here is derived from an EMBL/GenBank/DDBJ whole genome shotgun (WGS) entry which is preliminary data.</text>
</comment>
<protein>
    <submittedName>
        <fullName evidence="4">Membrane Protein Functionally coupled to the MukBEF Chromosome Partitioning Mechanism</fullName>
    </submittedName>
</protein>
<dbReference type="PANTHER" id="PTHR30336">
    <property type="entry name" value="INNER MEMBRANE PROTEIN, PROBABLE PERMEASE"/>
    <property type="match status" value="1"/>
</dbReference>
<dbReference type="InterPro" id="IPR014729">
    <property type="entry name" value="Rossmann-like_a/b/a_fold"/>
</dbReference>
<feature type="transmembrane region" description="Helical" evidence="2">
    <location>
        <begin position="7"/>
        <end position="31"/>
    </location>
</feature>
<dbReference type="AlphaFoldDB" id="L8JJ94"/>
<dbReference type="GO" id="GO:0043164">
    <property type="term" value="P:Gram-negative-bacterium-type cell wall biogenesis"/>
    <property type="evidence" value="ECO:0007669"/>
    <property type="project" value="TreeGrafter"/>
</dbReference>
<proteinExistence type="predicted"/>
<dbReference type="Pfam" id="PF02698">
    <property type="entry name" value="DUF218"/>
    <property type="match status" value="1"/>
</dbReference>
<accession>L8JJ94</accession>
<sequence length="284" mass="31657">MFELKKIVSALLMPLPALLILGFIGLLILWFTRRKGLASTFITFSLLGIFLVSFQPIATSLLRPIERENEPFVPSGEAIQYVMVLGSGHVIDHAMPMTSELSRTSLMRLSEGIRIQRMYPESRLILSGYDGGTGVSHARMMAKVALALGVNKNNILLLETAKDTWEEAFQAASVVGKQKMVLVTSASHMTRALYEFDQAGLAPLPAPTNFLASNKIKQPWARYSPKAQYLEQTERYWYETLGRWWQLLRDALAGSEPVTEEPATSGTNNQISLELNQQKVSNPV</sequence>
<keyword evidence="2" id="KW-0812">Transmembrane</keyword>
<name>L8JJ94_9GAMM</name>
<keyword evidence="5" id="KW-1185">Reference proteome</keyword>
<evidence type="ECO:0000256" key="2">
    <source>
        <dbReference type="SAM" id="Phobius"/>
    </source>
</evidence>
<dbReference type="OrthoDB" id="9809813at2"/>
<dbReference type="NCBIfam" id="NF007794">
    <property type="entry name" value="PRK10494.1"/>
    <property type="match status" value="1"/>
</dbReference>
<dbReference type="CDD" id="cd06259">
    <property type="entry name" value="YdcF-like"/>
    <property type="match status" value="1"/>
</dbReference>
<keyword evidence="2" id="KW-1133">Transmembrane helix</keyword>
<organism evidence="4 5">
    <name type="scientific">Photobacterium marinum</name>
    <dbReference type="NCBI Taxonomy" id="1056511"/>
    <lineage>
        <taxon>Bacteria</taxon>
        <taxon>Pseudomonadati</taxon>
        <taxon>Pseudomonadota</taxon>
        <taxon>Gammaproteobacteria</taxon>
        <taxon>Vibrionales</taxon>
        <taxon>Vibrionaceae</taxon>
        <taxon>Photobacterium</taxon>
    </lineage>
</organism>
<dbReference type="GO" id="GO:0000270">
    <property type="term" value="P:peptidoglycan metabolic process"/>
    <property type="evidence" value="ECO:0007669"/>
    <property type="project" value="TreeGrafter"/>
</dbReference>
<evidence type="ECO:0000313" key="5">
    <source>
        <dbReference type="Proteomes" id="UP000011134"/>
    </source>
</evidence>